<dbReference type="SUPFAM" id="SSF89372">
    <property type="entry name" value="Fucose-specific lectin"/>
    <property type="match status" value="1"/>
</dbReference>
<evidence type="ECO:0000313" key="2">
    <source>
        <dbReference type="Proteomes" id="UP000544331"/>
    </source>
</evidence>
<name>A0A8H5Y9G4_9HYPO</name>
<dbReference type="OrthoDB" id="640249at2759"/>
<dbReference type="AlphaFoldDB" id="A0A8H5Y9G4"/>
<dbReference type="Gene3D" id="3.90.70.10">
    <property type="entry name" value="Cysteine proteinases"/>
    <property type="match status" value="1"/>
</dbReference>
<sequence length="701" mass="79197">MVRNWYEPDGFDAEDKPYIYSGPPKDRNDLTSISLLASDPVALKRYTTPTEIPVLDAVCAAFRFLAFGGDNGHLVTEPSRRFIYYNARALAKMDLANNYTQWPGRVYNRPVGIRESLRAVTLYGASLESRSPWVVEEEFDYGHDVAWAINERPADIAYNEAWHGPMLEPYRLDHYRPGEVNTMDDLELRALGTLTLSKVRLCIAEGYPVIFAFHIFWDSFRYVKPAESGDQGYPTIEMIPIARRLAGPRKEHTTQAGLIVAFDHVKRRVLVQSMMESITFFWMSYEWIIDFRATESFWMLRNSGKRGKGRPVMEKANDTWYKWEESGSWSFKSVENSSTVSQLPNSSIALVSRQEGHLDLFWISEQCTVERAYRYPSDEKWQRETVPIKPQETPLPGAIVAVTAHENKLDVFWMTKNGAICNGSWQQGDPRWFTRRVLQEQDGIAQPRAGFAATIGRKGTPSEDIINVYCVGPDGSIKNISTTRSWTGTDTVTVISGPGTAYQYTSLSAVAVDDSSARLTESVAWITPDGSITGKRLAKDTSWVDIWEMKGEAKTVRGHSHISTTYSIGNNGMLLYFFFANAQGKLYSDFAYFEFNDDTPYEHYYDKVGTKENEISEDSDIKAVSWKQNGKWTHLVLWQNQGGKVLMKRTGAGADPILLNDSRAVRRGSPFGFAVSGGKPVMAMKLDDGWIGVGCWDSQKT</sequence>
<dbReference type="Gene3D" id="2.120.10.70">
    <property type="entry name" value="Fucose-specific lectin"/>
    <property type="match status" value="1"/>
</dbReference>
<accession>A0A8H5Y9G4</accession>
<reference evidence="1 2" key="1">
    <citation type="submission" date="2020-05" db="EMBL/GenBank/DDBJ databases">
        <title>Identification and distribution of gene clusters putatively required for synthesis of sphingolipid metabolism inhibitors in phylogenetically diverse species of the filamentous fungus Fusarium.</title>
        <authorList>
            <person name="Kim H.-S."/>
            <person name="Busman M."/>
            <person name="Brown D.W."/>
            <person name="Divon H."/>
            <person name="Uhlig S."/>
            <person name="Proctor R.H."/>
        </authorList>
    </citation>
    <scope>NUCLEOTIDE SEQUENCE [LARGE SCALE GENOMIC DNA]</scope>
    <source>
        <strain evidence="1 2">NRRL 66235</strain>
    </source>
</reference>
<dbReference type="EMBL" id="JAAOAN010000401">
    <property type="protein sequence ID" value="KAF5708114.1"/>
    <property type="molecule type" value="Genomic_DNA"/>
</dbReference>
<proteinExistence type="predicted"/>
<evidence type="ECO:0000313" key="1">
    <source>
        <dbReference type="EMBL" id="KAF5708114.1"/>
    </source>
</evidence>
<organism evidence="1 2">
    <name type="scientific">Fusarium mundagurra</name>
    <dbReference type="NCBI Taxonomy" id="1567541"/>
    <lineage>
        <taxon>Eukaryota</taxon>
        <taxon>Fungi</taxon>
        <taxon>Dikarya</taxon>
        <taxon>Ascomycota</taxon>
        <taxon>Pezizomycotina</taxon>
        <taxon>Sordariomycetes</taxon>
        <taxon>Hypocreomycetidae</taxon>
        <taxon>Hypocreales</taxon>
        <taxon>Nectriaceae</taxon>
        <taxon>Fusarium</taxon>
        <taxon>Fusarium fujikuroi species complex</taxon>
    </lineage>
</organism>
<keyword evidence="2" id="KW-1185">Reference proteome</keyword>
<protein>
    <recommendedName>
        <fullName evidence="3">Fucose-specific lectin</fullName>
    </recommendedName>
</protein>
<dbReference type="Proteomes" id="UP000544331">
    <property type="component" value="Unassembled WGS sequence"/>
</dbReference>
<evidence type="ECO:0008006" key="3">
    <source>
        <dbReference type="Google" id="ProtNLM"/>
    </source>
</evidence>
<comment type="caution">
    <text evidence="1">The sequence shown here is derived from an EMBL/GenBank/DDBJ whole genome shotgun (WGS) entry which is preliminary data.</text>
</comment>
<gene>
    <name evidence="1" type="ORF">FMUND_10762</name>
</gene>